<evidence type="ECO:0000313" key="2">
    <source>
        <dbReference type="EMBL" id="SOQ44509.1"/>
    </source>
</evidence>
<accession>A0A2H1VUJ0</accession>
<feature type="transmembrane region" description="Helical" evidence="1">
    <location>
        <begin position="180"/>
        <end position="201"/>
    </location>
</feature>
<organism evidence="2">
    <name type="scientific">Spodoptera frugiperda</name>
    <name type="common">Fall armyworm</name>
    <dbReference type="NCBI Taxonomy" id="7108"/>
    <lineage>
        <taxon>Eukaryota</taxon>
        <taxon>Metazoa</taxon>
        <taxon>Ecdysozoa</taxon>
        <taxon>Arthropoda</taxon>
        <taxon>Hexapoda</taxon>
        <taxon>Insecta</taxon>
        <taxon>Pterygota</taxon>
        <taxon>Neoptera</taxon>
        <taxon>Endopterygota</taxon>
        <taxon>Lepidoptera</taxon>
        <taxon>Glossata</taxon>
        <taxon>Ditrysia</taxon>
        <taxon>Noctuoidea</taxon>
        <taxon>Noctuidae</taxon>
        <taxon>Amphipyrinae</taxon>
        <taxon>Spodoptera</taxon>
    </lineage>
</organism>
<protein>
    <submittedName>
        <fullName evidence="2">SFRICE_026109</fullName>
    </submittedName>
</protein>
<keyword evidence="1" id="KW-0812">Transmembrane</keyword>
<evidence type="ECO:0000256" key="1">
    <source>
        <dbReference type="SAM" id="Phobius"/>
    </source>
</evidence>
<reference evidence="2" key="1">
    <citation type="submission" date="2016-07" db="EMBL/GenBank/DDBJ databases">
        <authorList>
            <person name="Bretaudeau A."/>
        </authorList>
    </citation>
    <scope>NUCLEOTIDE SEQUENCE</scope>
    <source>
        <strain evidence="2">Rice</strain>
        <tissue evidence="2">Whole body</tissue>
    </source>
</reference>
<proteinExistence type="predicted"/>
<dbReference type="EMBL" id="ODYU01004529">
    <property type="protein sequence ID" value="SOQ44509.1"/>
    <property type="molecule type" value="Genomic_DNA"/>
</dbReference>
<gene>
    <name evidence="2" type="ORF">SFRICE_026109</name>
</gene>
<dbReference type="AlphaFoldDB" id="A0A2H1VUJ0"/>
<sequence length="290" mass="32552">MTSPALGEAGGSVRLLLTKNHPIPPPALSRSPGNLLHCPQLQSTFVYQHKWLDYTVGSVAGQLAAVQRLAVSIPARSNSLCDPQIIASETHIASTDPHPTHRIIGNAYMQCVLMTSYGMRTLRACGRLPKMVENHPMTSPALGKARGSVKLLLTKNHPVPTPARRAGAPHWCKRIQLGYVFIWIDACYGCVLWMASVLLMHRILEPRTLLTQLAGLQLHCTSYSHSLYITLYQWKRLALVETDSTKFFIWKDVFYRCVLWMTSLVSIYRILEQRIFLAQLHSLVLVETVT</sequence>
<keyword evidence="1" id="KW-0472">Membrane</keyword>
<name>A0A2H1VUJ0_SPOFR</name>
<keyword evidence="1" id="KW-1133">Transmembrane helix</keyword>